<dbReference type="OrthoDB" id="10294473at2759"/>
<protein>
    <submittedName>
        <fullName evidence="1">Uncharacterized protein</fullName>
    </submittedName>
</protein>
<accession>A0A812JUZ1</accession>
<proteinExistence type="predicted"/>
<dbReference type="Proteomes" id="UP000649617">
    <property type="component" value="Unassembled WGS sequence"/>
</dbReference>
<gene>
    <name evidence="1" type="ORF">SPIL2461_LOCUS2203</name>
</gene>
<feature type="non-terminal residue" evidence="1">
    <location>
        <position position="72"/>
    </location>
</feature>
<keyword evidence="2" id="KW-1185">Reference proteome</keyword>
<reference evidence="1" key="1">
    <citation type="submission" date="2021-02" db="EMBL/GenBank/DDBJ databases">
        <authorList>
            <person name="Dougan E. K."/>
            <person name="Rhodes N."/>
            <person name="Thang M."/>
            <person name="Chan C."/>
        </authorList>
    </citation>
    <scope>NUCLEOTIDE SEQUENCE</scope>
</reference>
<evidence type="ECO:0000313" key="2">
    <source>
        <dbReference type="Proteomes" id="UP000649617"/>
    </source>
</evidence>
<sequence>AYGGPGIDTEYLCQPSPDVVPLTQVGFAEIAAQGSAPRMAVFARRVVEHLGAEVNNEAALVDFAEQYLVESG</sequence>
<dbReference type="AlphaFoldDB" id="A0A812JUZ1"/>
<dbReference type="EMBL" id="CAJNIZ010002333">
    <property type="protein sequence ID" value="CAE7209423.1"/>
    <property type="molecule type" value="Genomic_DNA"/>
</dbReference>
<feature type="non-terminal residue" evidence="1">
    <location>
        <position position="1"/>
    </location>
</feature>
<comment type="caution">
    <text evidence="1">The sequence shown here is derived from an EMBL/GenBank/DDBJ whole genome shotgun (WGS) entry which is preliminary data.</text>
</comment>
<organism evidence="1 2">
    <name type="scientific">Symbiodinium pilosum</name>
    <name type="common">Dinoflagellate</name>
    <dbReference type="NCBI Taxonomy" id="2952"/>
    <lineage>
        <taxon>Eukaryota</taxon>
        <taxon>Sar</taxon>
        <taxon>Alveolata</taxon>
        <taxon>Dinophyceae</taxon>
        <taxon>Suessiales</taxon>
        <taxon>Symbiodiniaceae</taxon>
        <taxon>Symbiodinium</taxon>
    </lineage>
</organism>
<name>A0A812JUZ1_SYMPI</name>
<evidence type="ECO:0000313" key="1">
    <source>
        <dbReference type="EMBL" id="CAE7209423.1"/>
    </source>
</evidence>